<reference evidence="5" key="1">
    <citation type="submission" date="2021-10" db="EMBL/GenBank/DDBJ databases">
        <title>De novo Genome Assembly of Clathrus columnatus (Basidiomycota, Fungi) Using Illumina and Nanopore Sequence Data.</title>
        <authorList>
            <person name="Ogiso-Tanaka E."/>
            <person name="Itagaki H."/>
            <person name="Hosoya T."/>
            <person name="Hosaka K."/>
        </authorList>
    </citation>
    <scope>NUCLEOTIDE SEQUENCE</scope>
    <source>
        <strain evidence="5">MO-923</strain>
    </source>
</reference>
<dbReference type="InterPro" id="IPR050425">
    <property type="entry name" value="NAD(P)_dehydrat-like"/>
</dbReference>
<dbReference type="EMBL" id="BPWL01000009">
    <property type="protein sequence ID" value="GJJ14335.1"/>
    <property type="molecule type" value="Genomic_DNA"/>
</dbReference>
<dbReference type="Gene3D" id="3.40.50.720">
    <property type="entry name" value="NAD(P)-binding Rossmann-like Domain"/>
    <property type="match status" value="1"/>
</dbReference>
<keyword evidence="1" id="KW-0560">Oxidoreductase</keyword>
<organism evidence="5 6">
    <name type="scientific">Clathrus columnatus</name>
    <dbReference type="NCBI Taxonomy" id="1419009"/>
    <lineage>
        <taxon>Eukaryota</taxon>
        <taxon>Fungi</taxon>
        <taxon>Dikarya</taxon>
        <taxon>Basidiomycota</taxon>
        <taxon>Agaricomycotina</taxon>
        <taxon>Agaricomycetes</taxon>
        <taxon>Phallomycetidae</taxon>
        <taxon>Phallales</taxon>
        <taxon>Clathraceae</taxon>
        <taxon>Clathrus</taxon>
    </lineage>
</organism>
<dbReference type="InterPro" id="IPR001509">
    <property type="entry name" value="Epimerase_deHydtase"/>
</dbReference>
<dbReference type="SUPFAM" id="SSF51735">
    <property type="entry name" value="NAD(P)-binding Rossmann-fold domains"/>
    <property type="match status" value="1"/>
</dbReference>
<evidence type="ECO:0000313" key="5">
    <source>
        <dbReference type="EMBL" id="GJJ14335.1"/>
    </source>
</evidence>
<name>A0AAV5AR36_9AGAM</name>
<dbReference type="PANTHER" id="PTHR10366:SF564">
    <property type="entry name" value="STEROL-4-ALPHA-CARBOXYLATE 3-DEHYDROGENASE, DECARBOXYLATING"/>
    <property type="match status" value="1"/>
</dbReference>
<comment type="caution">
    <text evidence="5">The sequence shown here is derived from an EMBL/GenBank/DDBJ whole genome shotgun (WGS) entry which is preliminary data.</text>
</comment>
<feature type="compositionally biased region" description="Low complexity" evidence="3">
    <location>
        <begin position="277"/>
        <end position="291"/>
    </location>
</feature>
<dbReference type="Proteomes" id="UP001050691">
    <property type="component" value="Unassembled WGS sequence"/>
</dbReference>
<feature type="domain" description="NAD-dependent epimerase/dehydratase" evidence="4">
    <location>
        <begin position="7"/>
        <end position="249"/>
    </location>
</feature>
<evidence type="ECO:0000256" key="3">
    <source>
        <dbReference type="SAM" id="MobiDB-lite"/>
    </source>
</evidence>
<evidence type="ECO:0000313" key="6">
    <source>
        <dbReference type="Proteomes" id="UP001050691"/>
    </source>
</evidence>
<proteinExistence type="inferred from homology"/>
<evidence type="ECO:0000256" key="2">
    <source>
        <dbReference type="ARBA" id="ARBA00023445"/>
    </source>
</evidence>
<dbReference type="InterPro" id="IPR036291">
    <property type="entry name" value="NAD(P)-bd_dom_sf"/>
</dbReference>
<evidence type="ECO:0000259" key="4">
    <source>
        <dbReference type="Pfam" id="PF01370"/>
    </source>
</evidence>
<dbReference type="GO" id="GO:0016616">
    <property type="term" value="F:oxidoreductase activity, acting on the CH-OH group of donors, NAD or NADP as acceptor"/>
    <property type="evidence" value="ECO:0007669"/>
    <property type="project" value="TreeGrafter"/>
</dbReference>
<dbReference type="PANTHER" id="PTHR10366">
    <property type="entry name" value="NAD DEPENDENT EPIMERASE/DEHYDRATASE"/>
    <property type="match status" value="1"/>
</dbReference>
<protein>
    <recommendedName>
        <fullName evidence="4">NAD-dependent epimerase/dehydratase domain-containing protein</fullName>
    </recommendedName>
</protein>
<keyword evidence="6" id="KW-1185">Reference proteome</keyword>
<dbReference type="AlphaFoldDB" id="A0AAV5AR36"/>
<feature type="region of interest" description="Disordered" evidence="3">
    <location>
        <begin position="262"/>
        <end position="295"/>
    </location>
</feature>
<evidence type="ECO:0000256" key="1">
    <source>
        <dbReference type="ARBA" id="ARBA00023002"/>
    </source>
</evidence>
<comment type="similarity">
    <text evidence="2">Belongs to the NAD(P)-dependent epimerase/dehydratase family. Dihydroflavonol-4-reductase subfamily.</text>
</comment>
<dbReference type="Pfam" id="PF01370">
    <property type="entry name" value="Epimerase"/>
    <property type="match status" value="1"/>
</dbReference>
<sequence length="448" mass="49854">MTRKPFVLVTGGTGFLGAHVVKQLLEAGYRVRCVARPLKSRFLEDAHRKRGDQLEVVEVVDLATANLDQALTDIQAIIHCAFPAPGSMESTALLMNGVSSTTNLLRQAYDRGIHKFVLTSSYLAMVGEPENVWRDYTFSDKDWNDASYEAAFDGTQDPAWIYAAAKKLTEAAAWEFARTHAALDLATVVPTLIIGPFAPGHAILSMADLSTNVLLHSLLTIKTPPHPVWPHFVDVRDVATAHIRALEAPPFPNFSRRIKPSLAHHSLPPTPRDTKFPPSKSHLSSPPSTTTDHMHFRNERRKSIPIFSGSSPPPKRFVVSGCSFTWAEVIFYLGSVRPDLAGKLPDEKECILLPENVAGLDIRWSGALLELDSELNRGETMVVSESDTARPSDDILWPGLKVQWRDWRETVLDGIYDLEKVTRTLERSGWEELFDDDEVDDGVDDVEQ</sequence>
<accession>A0AAV5AR36</accession>
<gene>
    <name evidence="5" type="ORF">Clacol_008599</name>
</gene>